<proteinExistence type="predicted"/>
<protein>
    <submittedName>
        <fullName evidence="1">Methionine--tRNA ligase</fullName>
        <ecNumber evidence="1">6.1.1.10</ecNumber>
    </submittedName>
</protein>
<name>A0AC61QHK3_9BACT</name>
<gene>
    <name evidence="1" type="primary">metG</name>
    <name evidence="1" type="ORF">E0946_07045</name>
</gene>
<accession>A0AC61QHK3</accession>
<reference evidence="1" key="1">
    <citation type="submission" date="2019-03" db="EMBL/GenBank/DDBJ databases">
        <title>Candidatus Syntrophosphaera thermopropionivorans: a novel player in syntrophic propionate oxidation during anaerobic digestion.</title>
        <authorList>
            <person name="Dyksma S."/>
        </authorList>
    </citation>
    <scope>NUCLEOTIDE SEQUENCE</scope>
    <source>
        <strain evidence="1">W5</strain>
    </source>
</reference>
<feature type="non-terminal residue" evidence="1">
    <location>
        <position position="586"/>
    </location>
</feature>
<organism evidence="1 2">
    <name type="scientific">Candidatus Syntrophosphaera thermopropionivorans</name>
    <dbReference type="NCBI Taxonomy" id="2593015"/>
    <lineage>
        <taxon>Bacteria</taxon>
        <taxon>Pseudomonadati</taxon>
        <taxon>Candidatus Cloacimonadota</taxon>
        <taxon>Candidatus Cloacimonadia</taxon>
        <taxon>Candidatus Cloacimonadales</taxon>
        <taxon>Candidatus Cloacimonadaceae</taxon>
        <taxon>Candidatus Syntrophosphaera</taxon>
    </lineage>
</organism>
<keyword evidence="1" id="KW-0436">Ligase</keyword>
<comment type="caution">
    <text evidence="1">The sequence shown here is derived from an EMBL/GenBank/DDBJ whole genome shotgun (WGS) entry which is preliminary data.</text>
</comment>
<dbReference type="EMBL" id="SMOG01000043">
    <property type="protein sequence ID" value="TDF72442.1"/>
    <property type="molecule type" value="Genomic_DNA"/>
</dbReference>
<sequence length="586" mass="68223">MKYLVTSALPYANGRLHIGHIAGAYLPADIFVRWLRLHKEDVVYICGTDEHGTPISIAADQEGVSPQEIVQRYHESIKNAFAALEIEFDNFSGTARPGHYKLSQEFFLTLYKNGHILPRKTKQFYCETDHRFLPDRYVEGICPRCHASGARGDQCDACGQIYETTSLIEPRCKICGNTPVIKESTHWYLQLNDFKDQLADWISKKDYWKENVRNFMLNLLEQGLVERPITRDLNWGVPVPLEGTEGKVLYVWFEAPIGYISSTQEWADKIGEPNRWKDYWLDPETRLIHFIGKDNIIFHALIWPAMLMGQDKAYCLPYDIPANEFMNLEGQKISTSRNWAIWVDEFVEKFPAEYLRYYLACIAPEKNDSDFSFYEFQQKINRELNDVLGNLANRVFTLINKHFNGLLEPIELCDSSLKTLEEAQELYKQIDEGYKNYQVKWNTKQAMDIARLGNRYFDERKPWSEIKKDPNSVQETLYVCLTLLRMVSVALYPVMPESMNKLRKMMGLPELSVWEEIDLKSNYNLNKIEPLFFKLEDSVIEEEVKKLKQNAKLNSSKINQIPIKELISYDDFAKIDIRVATILSAE</sequence>
<dbReference type="EC" id="6.1.1.10" evidence="1"/>
<dbReference type="Proteomes" id="UP000294588">
    <property type="component" value="Unassembled WGS sequence"/>
</dbReference>
<evidence type="ECO:0000313" key="2">
    <source>
        <dbReference type="Proteomes" id="UP000294588"/>
    </source>
</evidence>
<keyword evidence="2" id="KW-1185">Reference proteome</keyword>
<evidence type="ECO:0000313" key="1">
    <source>
        <dbReference type="EMBL" id="TDF72442.1"/>
    </source>
</evidence>